<feature type="signal peptide" evidence="4">
    <location>
        <begin position="1"/>
        <end position="20"/>
    </location>
</feature>
<evidence type="ECO:0000256" key="2">
    <source>
        <dbReference type="ARBA" id="ARBA00022729"/>
    </source>
</evidence>
<dbReference type="EMBL" id="CP076133">
    <property type="protein sequence ID" value="QWG04280.1"/>
    <property type="molecule type" value="Genomic_DNA"/>
</dbReference>
<dbReference type="SMART" id="SM00758">
    <property type="entry name" value="PA14"/>
    <property type="match status" value="1"/>
</dbReference>
<dbReference type="InterPro" id="IPR002772">
    <property type="entry name" value="Glyco_hydro_3_C"/>
</dbReference>
<dbReference type="Gene3D" id="3.20.20.300">
    <property type="entry name" value="Glycoside hydrolase, family 3, N-terminal domain"/>
    <property type="match status" value="1"/>
</dbReference>
<dbReference type="Gene3D" id="2.60.40.10">
    <property type="entry name" value="Immunoglobulins"/>
    <property type="match status" value="1"/>
</dbReference>
<dbReference type="KEGG" id="fya:KMW28_25645"/>
<dbReference type="SUPFAM" id="SSF51445">
    <property type="entry name" value="(Trans)glycosidases"/>
    <property type="match status" value="1"/>
</dbReference>
<dbReference type="InterPro" id="IPR026891">
    <property type="entry name" value="Fn3-like"/>
</dbReference>
<feature type="chain" id="PRO_5043645725" evidence="4">
    <location>
        <begin position="21"/>
        <end position="892"/>
    </location>
</feature>
<dbReference type="InterPro" id="IPR017853">
    <property type="entry name" value="GH"/>
</dbReference>
<dbReference type="Gene3D" id="3.40.50.1700">
    <property type="entry name" value="Glycoside hydrolase family 3 C-terminal domain"/>
    <property type="match status" value="2"/>
</dbReference>
<name>A0AAX1NDE1_9BACT</name>
<dbReference type="Proteomes" id="UP000678679">
    <property type="component" value="Chromosome 2"/>
</dbReference>
<dbReference type="SUPFAM" id="SSF52279">
    <property type="entry name" value="Beta-D-glucan exohydrolase, C-terminal domain"/>
    <property type="match status" value="1"/>
</dbReference>
<feature type="domain" description="PA14" evidence="5">
    <location>
        <begin position="478"/>
        <end position="620"/>
    </location>
</feature>
<dbReference type="SUPFAM" id="SSF56988">
    <property type="entry name" value="Anthrax protective antigen"/>
    <property type="match status" value="1"/>
</dbReference>
<dbReference type="Pfam" id="PF01915">
    <property type="entry name" value="Glyco_hydro_3_C"/>
    <property type="match status" value="1"/>
</dbReference>
<dbReference type="GO" id="GO:0045493">
    <property type="term" value="P:xylan catabolic process"/>
    <property type="evidence" value="ECO:0007669"/>
    <property type="project" value="InterPro"/>
</dbReference>
<reference evidence="7 8" key="1">
    <citation type="submission" date="2021-05" db="EMBL/GenBank/DDBJ databases">
        <title>Comparative genomic studies on the polysaccharide-degrading batcterial strains of the Flammeovirga genus.</title>
        <authorList>
            <person name="Zewei F."/>
            <person name="Zheng Z."/>
            <person name="Yu L."/>
            <person name="Ruyue G."/>
            <person name="Yanhong M."/>
            <person name="Yuanyuan C."/>
            <person name="Jingyan G."/>
            <person name="Wenjun H."/>
        </authorList>
    </citation>
    <scope>NUCLEOTIDE SEQUENCE [LARGE SCALE GENOMIC DNA]</scope>
    <source>
        <strain evidence="7 8">NBRC:100898</strain>
    </source>
</reference>
<dbReference type="InterPro" id="IPR011658">
    <property type="entry name" value="PA14_dom"/>
</dbReference>
<keyword evidence="3 7" id="KW-0378">Hydrolase</keyword>
<protein>
    <submittedName>
        <fullName evidence="7">Glycoside hydrolase family 3 C-terminal domain-containing protein</fullName>
    </submittedName>
</protein>
<evidence type="ECO:0000256" key="3">
    <source>
        <dbReference type="ARBA" id="ARBA00022801"/>
    </source>
</evidence>
<dbReference type="InterPro" id="IPR036962">
    <property type="entry name" value="Glyco_hydro_3_N_sf"/>
</dbReference>
<evidence type="ECO:0000256" key="4">
    <source>
        <dbReference type="SAM" id="SignalP"/>
    </source>
</evidence>
<dbReference type="Pfam" id="PF14310">
    <property type="entry name" value="Fn3-like"/>
    <property type="match status" value="1"/>
</dbReference>
<dbReference type="InterPro" id="IPR036881">
    <property type="entry name" value="Glyco_hydro_3_C_sf"/>
</dbReference>
<feature type="domain" description="Fibronectin type III-like" evidence="6">
    <location>
        <begin position="805"/>
        <end position="874"/>
    </location>
</feature>
<evidence type="ECO:0000313" key="7">
    <source>
        <dbReference type="EMBL" id="QWG04280.1"/>
    </source>
</evidence>
<dbReference type="AlphaFoldDB" id="A0AAX1NDE1"/>
<dbReference type="RefSeq" id="WP_169663763.1">
    <property type="nucleotide sequence ID" value="NZ_CP076133.1"/>
</dbReference>
<dbReference type="PANTHER" id="PTHR42721">
    <property type="entry name" value="SUGAR HYDROLASE-RELATED"/>
    <property type="match status" value="1"/>
</dbReference>
<gene>
    <name evidence="7" type="ORF">KMW28_25645</name>
</gene>
<dbReference type="PRINTS" id="PR00133">
    <property type="entry name" value="GLHYDRLASE3"/>
</dbReference>
<evidence type="ECO:0000313" key="8">
    <source>
        <dbReference type="Proteomes" id="UP000678679"/>
    </source>
</evidence>
<proteinExistence type="inferred from homology"/>
<dbReference type="Pfam" id="PF00933">
    <property type="entry name" value="Glyco_hydro_3"/>
    <property type="match status" value="1"/>
</dbReference>
<keyword evidence="8" id="KW-1185">Reference proteome</keyword>
<dbReference type="InterPro" id="IPR044993">
    <property type="entry name" value="BXL"/>
</dbReference>
<dbReference type="GO" id="GO:0046556">
    <property type="term" value="F:alpha-L-arabinofuranosidase activity"/>
    <property type="evidence" value="ECO:0007669"/>
    <property type="project" value="TreeGrafter"/>
</dbReference>
<organism evidence="7 8">
    <name type="scientific">Flammeovirga yaeyamensis</name>
    <dbReference type="NCBI Taxonomy" id="367791"/>
    <lineage>
        <taxon>Bacteria</taxon>
        <taxon>Pseudomonadati</taxon>
        <taxon>Bacteroidota</taxon>
        <taxon>Cytophagia</taxon>
        <taxon>Cytophagales</taxon>
        <taxon>Flammeovirgaceae</taxon>
        <taxon>Flammeovirga</taxon>
    </lineage>
</organism>
<keyword evidence="2 4" id="KW-0732">Signal</keyword>
<evidence type="ECO:0000256" key="1">
    <source>
        <dbReference type="ARBA" id="ARBA00005336"/>
    </source>
</evidence>
<sequence>MKRFSIIVLTGLIFWGCQSATTTHQETDIVSENYEYPFRNHELSIEERVDDLVGRLTLEEKILQLFNDAPAIDRLGIPSYNWWNEALHGVARAGKATVFPQAIGMASTFNEELMLDISTAISDEGRAKHHHFEDNGVRSIYSGLTFWSPNINIFRDPRWGRGQETYGEDPYLTGRMAVNFIKGLQGDDPKYFKSIATAKHYAVHSGPEYSRHSDNFYVNDRDLYQTYLPAFKMAVEDANVYSIMCAYNRFRDRPCCGSDLLLDDILRKEFGFEGYVVTDCGAITDFYKKGHHEVVETPSQAMGWALASGTDLNCEMDIEFIQDNLQEAVANGVINEANINRAVKRLFTARFKLGMFDPKEKVAYAQIPMSVVGSPEHQILATKAAEESFVLLKNNDILPLAKSTKIALIGPNADNEDILLGNYNGLPIAPITPKKGLESVFGKENVMYAAGSPLVPTLYGNVKPVPSEFLYHDANGKIEKGLKAEYYKDVKMIGNLVKERLEFSDIERDDKAFMTRVDPSIDFLWETTPISGKLEESFAVRWTGKVKAPKTATYRFSGNLTIKMNGEIINGASIDMVKDQYYDIEADYVIHPFWWGNTITPHVKMNWVELSKDYTTEAIEVAKQSDVIVFCGGISPRLEGEEMKIDIDGFAHGDRTHLQLPQLQKDLLQKLYTLGKPIVYVNFSGSALALNWNKKNADAILQGFYPGEKTGIGLANIISGKTSPSGRLPITFYQSVDDLPDFTDYAMKGRTYRYFEGTPLYPFGYGLSYHEVDMQLLSMKEEMNVGQSLDIELSIENKSNKAIKEVVQVYLKDVKADVTVPLQSLASFKKVSLEPNEKKDVKLTIDAERFELINKELKKEIQLGTFEVHIKVSDNNQAEFITKKVEVKKSML</sequence>
<dbReference type="GO" id="GO:0031222">
    <property type="term" value="P:arabinan catabolic process"/>
    <property type="evidence" value="ECO:0007669"/>
    <property type="project" value="TreeGrafter"/>
</dbReference>
<dbReference type="GO" id="GO:0009044">
    <property type="term" value="F:xylan 1,4-beta-xylosidase activity"/>
    <property type="evidence" value="ECO:0007669"/>
    <property type="project" value="InterPro"/>
</dbReference>
<dbReference type="Pfam" id="PF07691">
    <property type="entry name" value="PA14"/>
    <property type="match status" value="1"/>
</dbReference>
<evidence type="ECO:0000259" key="6">
    <source>
        <dbReference type="SMART" id="SM01217"/>
    </source>
</evidence>
<dbReference type="InterPro" id="IPR013783">
    <property type="entry name" value="Ig-like_fold"/>
</dbReference>
<dbReference type="SMART" id="SM01217">
    <property type="entry name" value="Fn3_like"/>
    <property type="match status" value="1"/>
</dbReference>
<evidence type="ECO:0000259" key="5">
    <source>
        <dbReference type="SMART" id="SM00758"/>
    </source>
</evidence>
<dbReference type="PANTHER" id="PTHR42721:SF3">
    <property type="entry name" value="BETA-D-XYLOSIDASE 5-RELATED"/>
    <property type="match status" value="1"/>
</dbReference>
<comment type="similarity">
    <text evidence="1">Belongs to the glycosyl hydrolase 3 family.</text>
</comment>
<accession>A0AAX1NDE1</accession>
<dbReference type="InterPro" id="IPR001764">
    <property type="entry name" value="Glyco_hydro_3_N"/>
</dbReference>